<dbReference type="InterPro" id="IPR036724">
    <property type="entry name" value="Cobalamin-bd_sf"/>
</dbReference>
<keyword evidence="4" id="KW-0413">Isomerase</keyword>
<keyword evidence="3" id="KW-0846">Cobalamin</keyword>
<gene>
    <name evidence="7" type="ORF">EHS11_00405</name>
</gene>
<dbReference type="PANTHER" id="PTHR48101">
    <property type="entry name" value="METHYLMALONYL-COA MUTASE, MITOCHONDRIAL-RELATED"/>
    <property type="match status" value="1"/>
</dbReference>
<dbReference type="EMBL" id="RQHV01000002">
    <property type="protein sequence ID" value="TGN14494.1"/>
    <property type="molecule type" value="Genomic_DNA"/>
</dbReference>
<evidence type="ECO:0000313" key="7">
    <source>
        <dbReference type="EMBL" id="TGN14494.1"/>
    </source>
</evidence>
<protein>
    <submittedName>
        <fullName evidence="7">Methylmalonyl-CoA mutase</fullName>
    </submittedName>
</protein>
<comment type="similarity">
    <text evidence="2">Belongs to the methylmalonyl-CoA mutase family.</text>
</comment>
<organism evidence="7 8">
    <name type="scientific">Leptospira ilyithenensis</name>
    <dbReference type="NCBI Taxonomy" id="2484901"/>
    <lineage>
        <taxon>Bacteria</taxon>
        <taxon>Pseudomonadati</taxon>
        <taxon>Spirochaetota</taxon>
        <taxon>Spirochaetia</taxon>
        <taxon>Leptospirales</taxon>
        <taxon>Leptospiraceae</taxon>
        <taxon>Leptospira</taxon>
    </lineage>
</organism>
<dbReference type="Gene3D" id="3.40.50.280">
    <property type="entry name" value="Cobalamin-binding domain"/>
    <property type="match status" value="1"/>
</dbReference>
<dbReference type="GO" id="GO:0031419">
    <property type="term" value="F:cobalamin binding"/>
    <property type="evidence" value="ECO:0007669"/>
    <property type="project" value="UniProtKB-KW"/>
</dbReference>
<evidence type="ECO:0000256" key="5">
    <source>
        <dbReference type="ARBA" id="ARBA00023285"/>
    </source>
</evidence>
<keyword evidence="5" id="KW-0170">Cobalt</keyword>
<dbReference type="PANTHER" id="PTHR48101:SF1">
    <property type="entry name" value="METHYLMALONYL-COA MUTASE, LARGE SUBUNIT"/>
    <property type="match status" value="1"/>
</dbReference>
<evidence type="ECO:0000259" key="6">
    <source>
        <dbReference type="Pfam" id="PF01642"/>
    </source>
</evidence>
<dbReference type="CDD" id="cd03677">
    <property type="entry name" value="MM_CoA_mutase_beta"/>
    <property type="match status" value="1"/>
</dbReference>
<comment type="caution">
    <text evidence="7">The sequence shown here is derived from an EMBL/GenBank/DDBJ whole genome shotgun (WGS) entry which is preliminary data.</text>
</comment>
<keyword evidence="8" id="KW-1185">Reference proteome</keyword>
<dbReference type="GO" id="GO:0046872">
    <property type="term" value="F:metal ion binding"/>
    <property type="evidence" value="ECO:0007669"/>
    <property type="project" value="InterPro"/>
</dbReference>
<dbReference type="OrthoDB" id="9762378at2"/>
<dbReference type="InterPro" id="IPR016176">
    <property type="entry name" value="Cbl-dep_enz_cat"/>
</dbReference>
<dbReference type="AlphaFoldDB" id="A0A4R9LUN7"/>
<evidence type="ECO:0000256" key="3">
    <source>
        <dbReference type="ARBA" id="ARBA00022628"/>
    </source>
</evidence>
<dbReference type="Gene3D" id="3.20.20.240">
    <property type="entry name" value="Methylmalonyl-CoA mutase"/>
    <property type="match status" value="1"/>
</dbReference>
<dbReference type="InterPro" id="IPR006099">
    <property type="entry name" value="MeMalonylCoA_mutase_a/b_cat"/>
</dbReference>
<sequence>MEDLLFSEFPGTGAQTWKELILKDLKGAPYDKVQWETEEGFSIEPYYRAEDLEALDLPTLQRKEKGWLITDPIYQNQSITLANEEAKSLEKKGVDSLLFYSHEEAGSRFGIPLPGPDDLQRLFFGLDLKNTPIILSLANRAPDFAKEIRTFAKEAKQILTDYDPLGSALLCGETGGSEEKIKSNLATLVSSSGSERFICIHSYYLRESGSTITQELAYSLAWAVEYLNILIESGAKPSVAAQSVWFWAGIGADYFSEIAKFRSLRILWAKILDAYEPGLGEKSPAQIHASTTEWNFTAYDPYVNMLRGTTAAMSAVIGGADSVTVHPFDKVYHDSNEFGTRIARNSQLLLRHESHLDKVDDPSSGSYYLESLTHKLCEVSWEEFQTVEKDGGFYKSMLDGKIQSKIETAEKKKREAASSRKQTLLGTNQYPLASERHSDLQNSIGKINERLNAPVQTKFKRLNYLRLSWDFDRLRFATDAHFEKTKSVPKVFLLTIGNLGMRKARAAFSSNYIGCLGYTIQDNLGFDSIEEGIQAAKNFKADMVVLCSSDEEYIEFIPAFCEGMKKNLPNVWRIVAGFPKDLISKSESEGIEDFIHLKRNVIEFMEKAQKKLGVL</sequence>
<name>A0A4R9LUN7_9LEPT</name>
<feature type="domain" description="Methylmalonyl-CoA mutase alpha/beta chain catalytic" evidence="6">
    <location>
        <begin position="196"/>
        <end position="439"/>
    </location>
</feature>
<evidence type="ECO:0000256" key="1">
    <source>
        <dbReference type="ARBA" id="ARBA00001922"/>
    </source>
</evidence>
<dbReference type="Proteomes" id="UP000298264">
    <property type="component" value="Unassembled WGS sequence"/>
</dbReference>
<dbReference type="SUPFAM" id="SSF52242">
    <property type="entry name" value="Cobalamin (vitamin B12)-binding domain"/>
    <property type="match status" value="1"/>
</dbReference>
<reference evidence="7" key="1">
    <citation type="journal article" date="2019" name="PLoS Negl. Trop. Dis.">
        <title>Revisiting the worldwide diversity of Leptospira species in the environment.</title>
        <authorList>
            <person name="Vincent A.T."/>
            <person name="Schiettekatte O."/>
            <person name="Bourhy P."/>
            <person name="Veyrier F.J."/>
            <person name="Picardeau M."/>
        </authorList>
    </citation>
    <scope>NUCLEOTIDE SEQUENCE [LARGE SCALE GENOMIC DNA]</scope>
    <source>
        <strain evidence="7">201400974</strain>
    </source>
</reference>
<comment type="cofactor">
    <cofactor evidence="1">
        <name>adenosylcob(III)alamin</name>
        <dbReference type="ChEBI" id="CHEBI:18408"/>
    </cofactor>
</comment>
<dbReference type="Pfam" id="PF01642">
    <property type="entry name" value="MM_CoA_mutase"/>
    <property type="match status" value="1"/>
</dbReference>
<dbReference type="SUPFAM" id="SSF51703">
    <property type="entry name" value="Cobalamin (vitamin B12)-dependent enzymes"/>
    <property type="match status" value="1"/>
</dbReference>
<proteinExistence type="inferred from homology"/>
<evidence type="ECO:0000256" key="4">
    <source>
        <dbReference type="ARBA" id="ARBA00023235"/>
    </source>
</evidence>
<accession>A0A4R9LUN7</accession>
<evidence type="ECO:0000256" key="2">
    <source>
        <dbReference type="ARBA" id="ARBA00008465"/>
    </source>
</evidence>
<dbReference type="RefSeq" id="WP_135762447.1">
    <property type="nucleotide sequence ID" value="NZ_RQHV01000002.1"/>
</dbReference>
<dbReference type="GO" id="GO:0016866">
    <property type="term" value="F:intramolecular transferase activity"/>
    <property type="evidence" value="ECO:0007669"/>
    <property type="project" value="InterPro"/>
</dbReference>
<evidence type="ECO:0000313" key="8">
    <source>
        <dbReference type="Proteomes" id="UP000298264"/>
    </source>
</evidence>